<feature type="signal peptide" evidence="2">
    <location>
        <begin position="1"/>
        <end position="17"/>
    </location>
</feature>
<sequence>MRPTYLLPLSLALLVAAAPAPTGCPNQHCYTATNECSMSYGGCWDECESPLNLQTFTKPHCPTSVHPLTSEPPHSSPNPTPAPTSCSPLMICIDAITVCNGETMGYGDCFDTCTQKSVDPPPCKTMPVTITAKPTSSKKPKPTESEKPCTHAESWMCKPANW</sequence>
<dbReference type="STRING" id="1231657.A0A1Y1ZMF3"/>
<feature type="region of interest" description="Disordered" evidence="1">
    <location>
        <begin position="129"/>
        <end position="153"/>
    </location>
</feature>
<evidence type="ECO:0000313" key="3">
    <source>
        <dbReference type="EMBL" id="ORY11408.1"/>
    </source>
</evidence>
<feature type="chain" id="PRO_5013073269" evidence="2">
    <location>
        <begin position="18"/>
        <end position="162"/>
    </location>
</feature>
<evidence type="ECO:0000256" key="2">
    <source>
        <dbReference type="SAM" id="SignalP"/>
    </source>
</evidence>
<evidence type="ECO:0000256" key="1">
    <source>
        <dbReference type="SAM" id="MobiDB-lite"/>
    </source>
</evidence>
<dbReference type="Proteomes" id="UP000193144">
    <property type="component" value="Unassembled WGS sequence"/>
</dbReference>
<comment type="caution">
    <text evidence="3">The sequence shown here is derived from an EMBL/GenBank/DDBJ whole genome shotgun (WGS) entry which is preliminary data.</text>
</comment>
<keyword evidence="2" id="KW-0732">Signal</keyword>
<dbReference type="EMBL" id="MCFA01000061">
    <property type="protein sequence ID" value="ORY11408.1"/>
    <property type="molecule type" value="Genomic_DNA"/>
</dbReference>
<evidence type="ECO:0000313" key="4">
    <source>
        <dbReference type="Proteomes" id="UP000193144"/>
    </source>
</evidence>
<reference evidence="3 4" key="1">
    <citation type="submission" date="2016-07" db="EMBL/GenBank/DDBJ databases">
        <title>Pervasive Adenine N6-methylation of Active Genes in Fungi.</title>
        <authorList>
            <consortium name="DOE Joint Genome Institute"/>
            <person name="Mondo S.J."/>
            <person name="Dannebaum R.O."/>
            <person name="Kuo R.C."/>
            <person name="Labutti K."/>
            <person name="Haridas S."/>
            <person name="Kuo A."/>
            <person name="Salamov A."/>
            <person name="Ahrendt S.R."/>
            <person name="Lipzen A."/>
            <person name="Sullivan W."/>
            <person name="Andreopoulos W.B."/>
            <person name="Clum A."/>
            <person name="Lindquist E."/>
            <person name="Daum C."/>
            <person name="Ramamoorthy G.K."/>
            <person name="Gryganskyi A."/>
            <person name="Culley D."/>
            <person name="Magnuson J.K."/>
            <person name="James T.Y."/>
            <person name="O'Malley M.A."/>
            <person name="Stajich J.E."/>
            <person name="Spatafora J.W."/>
            <person name="Visel A."/>
            <person name="Grigoriev I.V."/>
        </authorList>
    </citation>
    <scope>NUCLEOTIDE SEQUENCE [LARGE SCALE GENOMIC DNA]</scope>
    <source>
        <strain evidence="3 4">CBS 115471</strain>
    </source>
</reference>
<organism evidence="3 4">
    <name type="scientific">Clohesyomyces aquaticus</name>
    <dbReference type="NCBI Taxonomy" id="1231657"/>
    <lineage>
        <taxon>Eukaryota</taxon>
        <taxon>Fungi</taxon>
        <taxon>Dikarya</taxon>
        <taxon>Ascomycota</taxon>
        <taxon>Pezizomycotina</taxon>
        <taxon>Dothideomycetes</taxon>
        <taxon>Pleosporomycetidae</taxon>
        <taxon>Pleosporales</taxon>
        <taxon>Lindgomycetaceae</taxon>
        <taxon>Clohesyomyces</taxon>
    </lineage>
</organism>
<proteinExistence type="predicted"/>
<name>A0A1Y1ZMF3_9PLEO</name>
<dbReference type="AlphaFoldDB" id="A0A1Y1ZMF3"/>
<accession>A0A1Y1ZMF3</accession>
<keyword evidence="4" id="KW-1185">Reference proteome</keyword>
<protein>
    <submittedName>
        <fullName evidence="3">Uncharacterized protein</fullName>
    </submittedName>
</protein>
<dbReference type="OrthoDB" id="3924764at2759"/>
<gene>
    <name evidence="3" type="ORF">BCR34DRAFT_601359</name>
</gene>
<feature type="compositionally biased region" description="Basic and acidic residues" evidence="1">
    <location>
        <begin position="141"/>
        <end position="150"/>
    </location>
</feature>